<comment type="caution">
    <text evidence="2">The sequence shown here is derived from an EMBL/GenBank/DDBJ whole genome shotgun (WGS) entry which is preliminary data.</text>
</comment>
<feature type="compositionally biased region" description="Polar residues" evidence="1">
    <location>
        <begin position="429"/>
        <end position="438"/>
    </location>
</feature>
<protein>
    <submittedName>
        <fullName evidence="2">Uncharacterized protein</fullName>
    </submittedName>
</protein>
<evidence type="ECO:0000313" key="3">
    <source>
        <dbReference type="Proteomes" id="UP000717696"/>
    </source>
</evidence>
<feature type="compositionally biased region" description="Polar residues" evidence="1">
    <location>
        <begin position="194"/>
        <end position="206"/>
    </location>
</feature>
<name>A0A9P9DLZ4_9HYPO</name>
<feature type="region of interest" description="Disordered" evidence="1">
    <location>
        <begin position="389"/>
        <end position="484"/>
    </location>
</feature>
<keyword evidence="3" id="KW-1185">Reference proteome</keyword>
<feature type="compositionally biased region" description="Acidic residues" evidence="1">
    <location>
        <begin position="409"/>
        <end position="426"/>
    </location>
</feature>
<dbReference type="AlphaFoldDB" id="A0A9P9DLZ4"/>
<reference evidence="2" key="1">
    <citation type="journal article" date="2021" name="Nat. Commun.">
        <title>Genetic determinants of endophytism in the Arabidopsis root mycobiome.</title>
        <authorList>
            <person name="Mesny F."/>
            <person name="Miyauchi S."/>
            <person name="Thiergart T."/>
            <person name="Pickel B."/>
            <person name="Atanasova L."/>
            <person name="Karlsson M."/>
            <person name="Huettel B."/>
            <person name="Barry K.W."/>
            <person name="Haridas S."/>
            <person name="Chen C."/>
            <person name="Bauer D."/>
            <person name="Andreopoulos W."/>
            <person name="Pangilinan J."/>
            <person name="LaButti K."/>
            <person name="Riley R."/>
            <person name="Lipzen A."/>
            <person name="Clum A."/>
            <person name="Drula E."/>
            <person name="Henrissat B."/>
            <person name="Kohler A."/>
            <person name="Grigoriev I.V."/>
            <person name="Martin F.M."/>
            <person name="Hacquard S."/>
        </authorList>
    </citation>
    <scope>NUCLEOTIDE SEQUENCE</scope>
    <source>
        <strain evidence="2">MPI-CAGE-AT-0021</strain>
    </source>
</reference>
<evidence type="ECO:0000256" key="1">
    <source>
        <dbReference type="SAM" id="MobiDB-lite"/>
    </source>
</evidence>
<feature type="region of interest" description="Disordered" evidence="1">
    <location>
        <begin position="143"/>
        <end position="328"/>
    </location>
</feature>
<gene>
    <name evidence="2" type="ORF">B0J13DRAFT_680328</name>
</gene>
<proteinExistence type="predicted"/>
<dbReference type="Proteomes" id="UP000717696">
    <property type="component" value="Unassembled WGS sequence"/>
</dbReference>
<evidence type="ECO:0000313" key="2">
    <source>
        <dbReference type="EMBL" id="KAH7121719.1"/>
    </source>
</evidence>
<feature type="compositionally biased region" description="Basic and acidic residues" evidence="1">
    <location>
        <begin position="394"/>
        <end position="408"/>
    </location>
</feature>
<sequence length="484" mass="54350">MSIGVGQGRDYRRLYPVYYSDKLYDNFLRYGANPSAFSQVLDVMSKTMPNLTDDDYELDHTELDSIIEALDTSGYHNCQVALEVFKAARAGWDYPDGNDNYIELVNNCQMNHERIIETRNYERPKAIAEEPVQTARRFKKQRVESTLAAAKEPSDMDEFSSIGEPSGMDEPIEEPAHTARQTKKLRVLLPQKHTLFNETYSRQSEPSPAPRRRTTVHDRFESLAEKPPHRRRKRTAKEPAQTAKPIKKQRVESGPPAIGEPIEQPEQTTRQTKKRAPRPIINSSSDSSEEPDQTARRIKKQRAGSTPAARDKSSNMDVFPEGPTFPEWYLGPIEQRVHSPPAAREKSSGMDVFTEELIWEPDWSTETVSSGLEDSAVEESEDLIFYPIVEETTELDRPPESSRSKDFAVEESEDHSEDIIVDESAVESDCQSESTWNGFSPPATGPGNELSDGQLADVDDDAAAEETSPGDTSSNFLAGPSGRF</sequence>
<organism evidence="2 3">
    <name type="scientific">Dactylonectria estremocensis</name>
    <dbReference type="NCBI Taxonomy" id="1079267"/>
    <lineage>
        <taxon>Eukaryota</taxon>
        <taxon>Fungi</taxon>
        <taxon>Dikarya</taxon>
        <taxon>Ascomycota</taxon>
        <taxon>Pezizomycotina</taxon>
        <taxon>Sordariomycetes</taxon>
        <taxon>Hypocreomycetidae</taxon>
        <taxon>Hypocreales</taxon>
        <taxon>Nectriaceae</taxon>
        <taxon>Dactylonectria</taxon>
    </lineage>
</organism>
<dbReference type="EMBL" id="JAGMUU010000027">
    <property type="protein sequence ID" value="KAH7121719.1"/>
    <property type="molecule type" value="Genomic_DNA"/>
</dbReference>
<feature type="compositionally biased region" description="Basic and acidic residues" evidence="1">
    <location>
        <begin position="215"/>
        <end position="227"/>
    </location>
</feature>
<accession>A0A9P9DLZ4</accession>